<proteinExistence type="predicted"/>
<gene>
    <name evidence="3" type="ORF">AB1Y20_009427</name>
</gene>
<dbReference type="AlphaFoldDB" id="A0AB34K514"/>
<reference evidence="3 4" key="1">
    <citation type="journal article" date="2024" name="Science">
        <title>Giant polyketide synthase enzymes in the biosynthesis of giant marine polyether toxins.</title>
        <authorList>
            <person name="Fallon T.R."/>
            <person name="Shende V.V."/>
            <person name="Wierzbicki I.H."/>
            <person name="Pendleton A.L."/>
            <person name="Watervoot N.F."/>
            <person name="Auber R.P."/>
            <person name="Gonzalez D.J."/>
            <person name="Wisecaver J.H."/>
            <person name="Moore B.S."/>
        </authorList>
    </citation>
    <scope>NUCLEOTIDE SEQUENCE [LARGE SCALE GENOMIC DNA]</scope>
    <source>
        <strain evidence="3 4">12B1</strain>
    </source>
</reference>
<evidence type="ECO:0000313" key="4">
    <source>
        <dbReference type="Proteomes" id="UP001515480"/>
    </source>
</evidence>
<accession>A0AB34K514</accession>
<evidence type="ECO:0000259" key="2">
    <source>
        <dbReference type="Pfam" id="PF03407"/>
    </source>
</evidence>
<feature type="domain" description="Nucleotide-diphospho-sugar transferase" evidence="2">
    <location>
        <begin position="153"/>
        <end position="265"/>
    </location>
</feature>
<feature type="region of interest" description="Disordered" evidence="1">
    <location>
        <begin position="53"/>
        <end position="103"/>
    </location>
</feature>
<organism evidence="3 4">
    <name type="scientific">Prymnesium parvum</name>
    <name type="common">Toxic golden alga</name>
    <dbReference type="NCBI Taxonomy" id="97485"/>
    <lineage>
        <taxon>Eukaryota</taxon>
        <taxon>Haptista</taxon>
        <taxon>Haptophyta</taxon>
        <taxon>Prymnesiophyceae</taxon>
        <taxon>Prymnesiales</taxon>
        <taxon>Prymnesiaceae</taxon>
        <taxon>Prymnesium</taxon>
    </lineage>
</organism>
<feature type="compositionally biased region" description="Pro residues" evidence="1">
    <location>
        <begin position="93"/>
        <end position="102"/>
    </location>
</feature>
<dbReference type="Pfam" id="PF03407">
    <property type="entry name" value="Nucleotid_trans"/>
    <property type="match status" value="1"/>
</dbReference>
<keyword evidence="4" id="KW-1185">Reference proteome</keyword>
<dbReference type="EMBL" id="JBGBPQ010000002">
    <property type="protein sequence ID" value="KAL1528061.1"/>
    <property type="molecule type" value="Genomic_DNA"/>
</dbReference>
<evidence type="ECO:0000313" key="3">
    <source>
        <dbReference type="EMBL" id="KAL1528061.1"/>
    </source>
</evidence>
<protein>
    <recommendedName>
        <fullName evidence="2">Nucleotide-diphospho-sugar transferase domain-containing protein</fullName>
    </recommendedName>
</protein>
<dbReference type="InterPro" id="IPR005069">
    <property type="entry name" value="Nucl-diP-sugar_transferase"/>
</dbReference>
<dbReference type="Proteomes" id="UP001515480">
    <property type="component" value="Unassembled WGS sequence"/>
</dbReference>
<sequence>MLAPNPAARSEALAQLRRRTTPPRALILSFATWHAIPLLSNFAFTAHRALTPASSPSLDDDASSSSSSSSSSPSPSFHHDSSSSPSPSLDHPPSAPSSPPPLVLLNLDAPTARTCAHLHRTLPSSPPPLTCVEPDVSLALFGAAAPPRAAPTFGGAAFRQLQQGKVLALRAVLAFVDADVLLLDLDVALVRDPIAHMRAAAARGEALVVQHGHRGGVYNTGVVLALAREGTAELLDAWHRKARGVETSTPEQDALRWMGARRGGNRSHQIGVVSWRRFLHRPKCHDEQVTAPGGAATRIGHEARRNMTHGPFLIHYTGMGAEEKPACMASDDNWHPLPLPLQSLAEQPPLNVPAEGAPPCVVFDAGPRKIWNDGRRCGTCCGADGDVASAMCRGSLWDGSITTTLSEIKRRCASDERCVGFYAGSRARCKSAGGDCRVFRPVSSWQGRLFWGQWNAFAKRTIGSMFAPPPFRINFTGTSECV</sequence>
<feature type="compositionally biased region" description="Low complexity" evidence="1">
    <location>
        <begin position="53"/>
        <end position="92"/>
    </location>
</feature>
<comment type="caution">
    <text evidence="3">The sequence shown here is derived from an EMBL/GenBank/DDBJ whole genome shotgun (WGS) entry which is preliminary data.</text>
</comment>
<evidence type="ECO:0000256" key="1">
    <source>
        <dbReference type="SAM" id="MobiDB-lite"/>
    </source>
</evidence>
<name>A0AB34K514_PRYPA</name>